<accession>A0AB37RJU9</accession>
<proteinExistence type="predicted"/>
<dbReference type="Proteomes" id="UP000281061">
    <property type="component" value="Unassembled WGS sequence"/>
</dbReference>
<dbReference type="RefSeq" id="WP_122211244.1">
    <property type="nucleotide sequence ID" value="NZ_RDCH01000039.1"/>
</dbReference>
<protein>
    <submittedName>
        <fullName evidence="1">Uncharacterized protein</fullName>
    </submittedName>
</protein>
<reference evidence="1 2" key="1">
    <citation type="submission" date="2018-10" db="EMBL/GenBank/DDBJ databases">
        <title>Genome sequences of five Lactobacillus pentosus strains isolated from brines of traditionally fermented spanish-style green table olives and differences between them.</title>
        <authorList>
            <person name="Jimenez Diaz R."/>
        </authorList>
    </citation>
    <scope>NUCLEOTIDE SEQUENCE [LARGE SCALE GENOMIC DNA]</scope>
    <source>
        <strain evidence="1 2">IG8</strain>
    </source>
</reference>
<dbReference type="EMBL" id="RDCL01000060">
    <property type="protein sequence ID" value="RMW54228.1"/>
    <property type="molecule type" value="Genomic_DNA"/>
</dbReference>
<comment type="caution">
    <text evidence="1">The sequence shown here is derived from an EMBL/GenBank/DDBJ whole genome shotgun (WGS) entry which is preliminary data.</text>
</comment>
<evidence type="ECO:0000313" key="2">
    <source>
        <dbReference type="Proteomes" id="UP000281061"/>
    </source>
</evidence>
<name>A0AB37RJU9_LACPE</name>
<dbReference type="AlphaFoldDB" id="A0AB37RJU9"/>
<sequence>MNNLESLNSYESLKGNEMKIVFGGSQADYNFSWGIGHTVNKALKFEKKLYKRYGLIFAG</sequence>
<gene>
    <name evidence="1" type="ORF">D6U17_09875</name>
</gene>
<organism evidence="1 2">
    <name type="scientific">Lactiplantibacillus pentosus</name>
    <name type="common">Lactobacillus pentosus</name>
    <dbReference type="NCBI Taxonomy" id="1589"/>
    <lineage>
        <taxon>Bacteria</taxon>
        <taxon>Bacillati</taxon>
        <taxon>Bacillota</taxon>
        <taxon>Bacilli</taxon>
        <taxon>Lactobacillales</taxon>
        <taxon>Lactobacillaceae</taxon>
        <taxon>Lactiplantibacillus</taxon>
    </lineage>
</organism>
<evidence type="ECO:0000313" key="1">
    <source>
        <dbReference type="EMBL" id="RMW54228.1"/>
    </source>
</evidence>